<protein>
    <submittedName>
        <fullName evidence="1">Uncharacterized protein</fullName>
    </submittedName>
</protein>
<dbReference type="EMBL" id="MFRA01000008">
    <property type="protein sequence ID" value="OGH92144.1"/>
    <property type="molecule type" value="Genomic_DNA"/>
</dbReference>
<dbReference type="Proteomes" id="UP000176634">
    <property type="component" value="Unassembled WGS sequence"/>
</dbReference>
<evidence type="ECO:0000313" key="2">
    <source>
        <dbReference type="Proteomes" id="UP000176634"/>
    </source>
</evidence>
<comment type="caution">
    <text evidence="1">The sequence shown here is derived from an EMBL/GenBank/DDBJ whole genome shotgun (WGS) entry which is preliminary data.</text>
</comment>
<organism evidence="1 2">
    <name type="scientific">Candidatus Magasanikbacteria bacterium RIFOXYD1_FULL_40_23</name>
    <dbReference type="NCBI Taxonomy" id="1798705"/>
    <lineage>
        <taxon>Bacteria</taxon>
        <taxon>Candidatus Magasanikiibacteriota</taxon>
    </lineage>
</organism>
<reference evidence="1 2" key="1">
    <citation type="journal article" date="2016" name="Nat. Commun.">
        <title>Thousands of microbial genomes shed light on interconnected biogeochemical processes in an aquifer system.</title>
        <authorList>
            <person name="Anantharaman K."/>
            <person name="Brown C.T."/>
            <person name="Hug L.A."/>
            <person name="Sharon I."/>
            <person name="Castelle C.J."/>
            <person name="Probst A.J."/>
            <person name="Thomas B.C."/>
            <person name="Singh A."/>
            <person name="Wilkins M.J."/>
            <person name="Karaoz U."/>
            <person name="Brodie E.L."/>
            <person name="Williams K.H."/>
            <person name="Hubbard S.S."/>
            <person name="Banfield J.F."/>
        </authorList>
    </citation>
    <scope>NUCLEOTIDE SEQUENCE [LARGE SCALE GENOMIC DNA]</scope>
</reference>
<gene>
    <name evidence="1" type="ORF">A2563_00990</name>
</gene>
<sequence length="102" mass="11394">MPEKEVPLAIIIEASTTVVELLYNIERAGGIKKSNGKFQNLDELRNEIILPPNTDLYTVKIMINILPRIMSGVTNTDGFRKKLSELLLKELEAKKLELGGSN</sequence>
<accession>A0A1F6P878</accession>
<dbReference type="AlphaFoldDB" id="A0A1F6P878"/>
<proteinExistence type="predicted"/>
<name>A0A1F6P878_9BACT</name>
<evidence type="ECO:0000313" key="1">
    <source>
        <dbReference type="EMBL" id="OGH92144.1"/>
    </source>
</evidence>